<dbReference type="InterPro" id="IPR019734">
    <property type="entry name" value="TPR_rpt"/>
</dbReference>
<dbReference type="GO" id="GO:0016491">
    <property type="term" value="F:oxidoreductase activity"/>
    <property type="evidence" value="ECO:0007669"/>
    <property type="project" value="InterPro"/>
</dbReference>
<dbReference type="RefSeq" id="WP_045094411.1">
    <property type="nucleotide sequence ID" value="NZ_LN614827.1"/>
</dbReference>
<dbReference type="OrthoDB" id="5636482at2"/>
<name>A0A098G0Q2_9GAMM</name>
<dbReference type="Pfam" id="PF07992">
    <property type="entry name" value="Pyr_redox_2"/>
    <property type="match status" value="1"/>
</dbReference>
<dbReference type="InterPro" id="IPR011990">
    <property type="entry name" value="TPR-like_helical_dom_sf"/>
</dbReference>
<feature type="domain" description="FAD/NAD(P)-binding" evidence="2">
    <location>
        <begin position="2"/>
        <end position="130"/>
    </location>
</feature>
<proteinExistence type="predicted"/>
<dbReference type="STRING" id="1212491.LFA_0059"/>
<dbReference type="Gene3D" id="1.25.40.10">
    <property type="entry name" value="Tetratricopeptide repeat domain"/>
    <property type="match status" value="1"/>
</dbReference>
<evidence type="ECO:0000259" key="2">
    <source>
        <dbReference type="Pfam" id="PF07992"/>
    </source>
</evidence>
<dbReference type="Proteomes" id="UP000032430">
    <property type="component" value="Chromosome I"/>
</dbReference>
<gene>
    <name evidence="3" type="ORF">LFA_0059</name>
</gene>
<dbReference type="HOGENOM" id="CLU_402672_0_0_6"/>
<organism evidence="3 4">
    <name type="scientific">Legionella fallonii LLAP-10</name>
    <dbReference type="NCBI Taxonomy" id="1212491"/>
    <lineage>
        <taxon>Bacteria</taxon>
        <taxon>Pseudomonadati</taxon>
        <taxon>Pseudomonadota</taxon>
        <taxon>Gammaproteobacteria</taxon>
        <taxon>Legionellales</taxon>
        <taxon>Legionellaceae</taxon>
        <taxon>Legionella</taxon>
    </lineage>
</organism>
<keyword evidence="4" id="KW-1185">Reference proteome</keyword>
<evidence type="ECO:0000256" key="1">
    <source>
        <dbReference type="SAM" id="MobiDB-lite"/>
    </source>
</evidence>
<sequence length="683" mass="75770">MKKVIIGAGPAGLYTAIKLRKEGVKDVVIYDPRAGNYMRPGHLNRNVFARAQEGLGIKFWPDDKVGHIKDLERALYKEAQRLGITIEKKRFLRMHQDAIHPGVIVDNDGAEERVEANYVFDCTGARREVVAAVNSAIPESPLQLTTITDLPVRNHFLAYVKISKDDWERFERDSTLINQFPETIDASSFAQSIVKLRALGWKEFKFPRCYGREFGKDKVCLYLHAPDGLAKENYDNWVQTVLECYTKPIRYEHLPPSPKPRFLSFTSNAQALKEVSYKGTNLPTVIALGDAQIDFDYSLAHGIHDGLERINALFDHAVIFDNEIHYFDSAEYLQTMSTPLKEHKQEVIQAAERLKQSFISTLDTAQLKFRQVLLSASSDQQTVIAPILREIEARQSYVKACQAFAECHNSSHQVVLTSTNVDGVIAKLNNIHAELLKVRANLPPSFVAEHNEVQGLLEYLAASWKEAGNALYKNKKIPQAVDAYKKALEIYNLVGFSGKYLSKELPLYSNLAVSYLHNGLYSEAITAADTALVILGRFSSEQRPMDLQGKIVFNLIKALCAQAQQLLSANNVGGAADLHVRATTIMNTHGKALTSKKLSSVQDIIATLQHRLPTSRVESSSLASISIKGPMIESGVEATAIATVQSPNLSASLDNLGLFGHQTGRQEPVPSLNKSSQSTSIGL</sequence>
<dbReference type="EMBL" id="LN614827">
    <property type="protein sequence ID" value="CEG55544.1"/>
    <property type="molecule type" value="Genomic_DNA"/>
</dbReference>
<dbReference type="InterPro" id="IPR023753">
    <property type="entry name" value="FAD/NAD-binding_dom"/>
</dbReference>
<protein>
    <recommendedName>
        <fullName evidence="2">FAD/NAD(P)-binding domain-containing protein</fullName>
    </recommendedName>
</protein>
<dbReference type="KEGG" id="lfa:LFA_0059"/>
<dbReference type="InterPro" id="IPR036188">
    <property type="entry name" value="FAD/NAD-bd_sf"/>
</dbReference>
<dbReference type="SUPFAM" id="SSF48452">
    <property type="entry name" value="TPR-like"/>
    <property type="match status" value="1"/>
</dbReference>
<evidence type="ECO:0000313" key="3">
    <source>
        <dbReference type="EMBL" id="CEG55544.1"/>
    </source>
</evidence>
<dbReference type="Gene3D" id="3.50.50.60">
    <property type="entry name" value="FAD/NAD(P)-binding domain"/>
    <property type="match status" value="1"/>
</dbReference>
<feature type="region of interest" description="Disordered" evidence="1">
    <location>
        <begin position="660"/>
        <end position="683"/>
    </location>
</feature>
<dbReference type="SMART" id="SM00028">
    <property type="entry name" value="TPR"/>
    <property type="match status" value="3"/>
</dbReference>
<dbReference type="AlphaFoldDB" id="A0A098G0Q2"/>
<feature type="compositionally biased region" description="Polar residues" evidence="1">
    <location>
        <begin position="672"/>
        <end position="683"/>
    </location>
</feature>
<evidence type="ECO:0000313" key="4">
    <source>
        <dbReference type="Proteomes" id="UP000032430"/>
    </source>
</evidence>
<dbReference type="SUPFAM" id="SSF51905">
    <property type="entry name" value="FAD/NAD(P)-binding domain"/>
    <property type="match status" value="1"/>
</dbReference>
<accession>A0A098G0Q2</accession>
<reference evidence="4" key="1">
    <citation type="submission" date="2014-09" db="EMBL/GenBank/DDBJ databases">
        <authorList>
            <person name="Gomez-Valero L."/>
        </authorList>
    </citation>
    <scope>NUCLEOTIDE SEQUENCE [LARGE SCALE GENOMIC DNA]</scope>
    <source>
        <strain evidence="4">ATCC700992</strain>
    </source>
</reference>